<evidence type="ECO:0000256" key="1">
    <source>
        <dbReference type="SAM" id="MobiDB-lite"/>
    </source>
</evidence>
<proteinExistence type="predicted"/>
<dbReference type="EMBL" id="RCHS01004216">
    <property type="protein sequence ID" value="RMX36775.1"/>
    <property type="molecule type" value="Genomic_DNA"/>
</dbReference>
<accession>A0A3M6T5R7</accession>
<reference evidence="2 3" key="1">
    <citation type="journal article" date="2018" name="Sci. Rep.">
        <title>Comparative analysis of the Pocillopora damicornis genome highlights role of immune system in coral evolution.</title>
        <authorList>
            <person name="Cunning R."/>
            <person name="Bay R.A."/>
            <person name="Gillette P."/>
            <person name="Baker A.C."/>
            <person name="Traylor-Knowles N."/>
        </authorList>
    </citation>
    <scope>NUCLEOTIDE SEQUENCE [LARGE SCALE GENOMIC DNA]</scope>
    <source>
        <strain evidence="2">RSMAS</strain>
        <tissue evidence="2">Whole animal</tissue>
    </source>
</reference>
<keyword evidence="3" id="KW-1185">Reference proteome</keyword>
<sequence>MDERRFPNRKIGIHGNKLCSAPSILPPLLFGEEARHLVYVFCEGGERSRKSKKHGYRRKYCSLCRHFHEAPSFKDGIEKYFSCRESPQIFQRGEKLLNKGDLSSDGDISRLEEIGTPVAEEENLRTLSIEGLKMYKKRSKTSHQSGLRKSEGEQGGASLNRETDRKYKSARSGCKVCAERTGNENEKNKSKKKMIKIVLPSFE</sequence>
<evidence type="ECO:0000313" key="3">
    <source>
        <dbReference type="Proteomes" id="UP000275408"/>
    </source>
</evidence>
<feature type="region of interest" description="Disordered" evidence="1">
    <location>
        <begin position="137"/>
        <end position="173"/>
    </location>
</feature>
<evidence type="ECO:0000313" key="2">
    <source>
        <dbReference type="EMBL" id="RMX36775.1"/>
    </source>
</evidence>
<dbReference type="Proteomes" id="UP000275408">
    <property type="component" value="Unassembled WGS sequence"/>
</dbReference>
<comment type="caution">
    <text evidence="2">The sequence shown here is derived from an EMBL/GenBank/DDBJ whole genome shotgun (WGS) entry which is preliminary data.</text>
</comment>
<name>A0A3M6T5R7_POCDA</name>
<dbReference type="AlphaFoldDB" id="A0A3M6T5R7"/>
<gene>
    <name evidence="2" type="ORF">pdam_00008965</name>
</gene>
<protein>
    <submittedName>
        <fullName evidence="2">Uncharacterized protein</fullName>
    </submittedName>
</protein>
<organism evidence="2 3">
    <name type="scientific">Pocillopora damicornis</name>
    <name type="common">Cauliflower coral</name>
    <name type="synonym">Millepora damicornis</name>
    <dbReference type="NCBI Taxonomy" id="46731"/>
    <lineage>
        <taxon>Eukaryota</taxon>
        <taxon>Metazoa</taxon>
        <taxon>Cnidaria</taxon>
        <taxon>Anthozoa</taxon>
        <taxon>Hexacorallia</taxon>
        <taxon>Scleractinia</taxon>
        <taxon>Astrocoeniina</taxon>
        <taxon>Pocilloporidae</taxon>
        <taxon>Pocillopora</taxon>
    </lineage>
</organism>